<dbReference type="AlphaFoldDB" id="A0A2I0A7X9"/>
<dbReference type="GO" id="GO:0016787">
    <property type="term" value="F:hydrolase activity"/>
    <property type="evidence" value="ECO:0007669"/>
    <property type="project" value="UniProtKB-KW"/>
</dbReference>
<organism evidence="3 4">
    <name type="scientific">Apostasia shenzhenica</name>
    <dbReference type="NCBI Taxonomy" id="1088818"/>
    <lineage>
        <taxon>Eukaryota</taxon>
        <taxon>Viridiplantae</taxon>
        <taxon>Streptophyta</taxon>
        <taxon>Embryophyta</taxon>
        <taxon>Tracheophyta</taxon>
        <taxon>Spermatophyta</taxon>
        <taxon>Magnoliopsida</taxon>
        <taxon>Liliopsida</taxon>
        <taxon>Asparagales</taxon>
        <taxon>Orchidaceae</taxon>
        <taxon>Apostasioideae</taxon>
        <taxon>Apostasia</taxon>
    </lineage>
</organism>
<name>A0A2I0A7X9_9ASPA</name>
<keyword evidence="1" id="KW-0677">Repeat</keyword>
<dbReference type="InterPro" id="IPR046960">
    <property type="entry name" value="PPR_At4g14850-like_plant"/>
</dbReference>
<dbReference type="NCBIfam" id="TIGR00756">
    <property type="entry name" value="PPR"/>
    <property type="match status" value="2"/>
</dbReference>
<keyword evidence="4" id="KW-1185">Reference proteome</keyword>
<dbReference type="Pfam" id="PF13041">
    <property type="entry name" value="PPR_2"/>
    <property type="match status" value="2"/>
</dbReference>
<proteinExistence type="predicted"/>
<feature type="repeat" description="PPR" evidence="2">
    <location>
        <begin position="270"/>
        <end position="304"/>
    </location>
</feature>
<accession>A0A2I0A7X9</accession>
<dbReference type="EC" id="3.6.1.-" evidence="3"/>
<dbReference type="PROSITE" id="PS51375">
    <property type="entry name" value="PPR"/>
    <property type="match status" value="3"/>
</dbReference>
<dbReference type="GO" id="GO:0009451">
    <property type="term" value="P:RNA modification"/>
    <property type="evidence" value="ECO:0007669"/>
    <property type="project" value="InterPro"/>
</dbReference>
<dbReference type="PANTHER" id="PTHR47926">
    <property type="entry name" value="PENTATRICOPEPTIDE REPEAT-CONTAINING PROTEIN"/>
    <property type="match status" value="1"/>
</dbReference>
<dbReference type="InterPro" id="IPR002885">
    <property type="entry name" value="PPR_rpt"/>
</dbReference>
<evidence type="ECO:0000256" key="2">
    <source>
        <dbReference type="PROSITE-ProRule" id="PRU00708"/>
    </source>
</evidence>
<gene>
    <name evidence="3" type="primary">PCMP-H40</name>
    <name evidence="3" type="ORF">AXF42_Ash003013</name>
</gene>
<sequence length="524" mass="58734">MQQWPEFGCILSIMFSLQATDSSSKLPLHSHRRKCRFLPAVIHPSSISCRSHSSSAPKDLLCNYRTPNKIWNSRIKLQVGNTRYKGCLSLYTQKLDEDIIASPTAVLLVLRACSGLSGLRTLRLLHNDILRFKLESRDDISAALLNGYIKCGALETARKLFDEMPHRGVISWTVMISHFYNSGQHREAVCCFRAMLEEGVFPDDVSIISILSAVSQSHSRKHGMEIHGFLIRNCFILSKPLVASLINFYAKLQNMDCAERILRQSGETKNVVALTAMMTGFIKASNFDGALLLYKKIANLGMNPSEKTVSSALKAASHLRFLHLGAQIHGYVIKKQLHFDEFIQTGLIDMYAACFAPTHVCRRIFDQMTHKDVVAWTTLIRAHGLQGEGRTALKVFDEMLAVGIRPDSAAFAAVLSACSLSGLLGEGLDYFSFMIQKYEIKPREEHYASIRSLFSKEGRIEEAYEKIQTIKVAREDHRIWEALLSACKVHGNLIFSEIAARRLLEIEPGNYSATAGKWENGDST</sequence>
<dbReference type="Gene3D" id="1.25.40.10">
    <property type="entry name" value="Tetratricopeptide repeat domain"/>
    <property type="match status" value="3"/>
</dbReference>
<reference evidence="3 4" key="1">
    <citation type="journal article" date="2017" name="Nature">
        <title>The Apostasia genome and the evolution of orchids.</title>
        <authorList>
            <person name="Zhang G.Q."/>
            <person name="Liu K.W."/>
            <person name="Li Z."/>
            <person name="Lohaus R."/>
            <person name="Hsiao Y.Y."/>
            <person name="Niu S.C."/>
            <person name="Wang J.Y."/>
            <person name="Lin Y.C."/>
            <person name="Xu Q."/>
            <person name="Chen L.J."/>
            <person name="Yoshida K."/>
            <person name="Fujiwara S."/>
            <person name="Wang Z.W."/>
            <person name="Zhang Y.Q."/>
            <person name="Mitsuda N."/>
            <person name="Wang M."/>
            <person name="Liu G.H."/>
            <person name="Pecoraro L."/>
            <person name="Huang H.X."/>
            <person name="Xiao X.J."/>
            <person name="Lin M."/>
            <person name="Wu X.Y."/>
            <person name="Wu W.L."/>
            <person name="Chen Y.Y."/>
            <person name="Chang S.B."/>
            <person name="Sakamoto S."/>
            <person name="Ohme-Takagi M."/>
            <person name="Yagi M."/>
            <person name="Zeng S.J."/>
            <person name="Shen C.Y."/>
            <person name="Yeh C.M."/>
            <person name="Luo Y.B."/>
            <person name="Tsai W.C."/>
            <person name="Van de Peer Y."/>
            <person name="Liu Z.J."/>
        </authorList>
    </citation>
    <scope>NUCLEOTIDE SEQUENCE [LARGE SCALE GENOMIC DNA]</scope>
    <source>
        <strain evidence="4">cv. Shenzhen</strain>
        <tissue evidence="3">Stem</tissue>
    </source>
</reference>
<dbReference type="OrthoDB" id="185373at2759"/>
<protein>
    <submittedName>
        <fullName evidence="3">Pentatricopeptide repeat-containing protein</fullName>
        <ecNumber evidence="3">3.6.1.-</ecNumber>
    </submittedName>
</protein>
<dbReference type="InterPro" id="IPR011990">
    <property type="entry name" value="TPR-like_helical_dom_sf"/>
</dbReference>
<feature type="repeat" description="PPR" evidence="2">
    <location>
        <begin position="168"/>
        <end position="202"/>
    </location>
</feature>
<dbReference type="EMBL" id="KZ452013">
    <property type="protein sequence ID" value="PKA51646.1"/>
    <property type="molecule type" value="Genomic_DNA"/>
</dbReference>
<keyword evidence="3" id="KW-0378">Hydrolase</keyword>
<dbReference type="FunFam" id="1.25.40.10:FF:000158">
    <property type="entry name" value="pentatricopeptide repeat-containing protein At2g33680"/>
    <property type="match status" value="1"/>
</dbReference>
<dbReference type="PANTHER" id="PTHR47926:SF347">
    <property type="entry name" value="PENTATRICOPEPTIDE REPEAT-CONTAINING PROTEIN"/>
    <property type="match status" value="1"/>
</dbReference>
<evidence type="ECO:0000256" key="1">
    <source>
        <dbReference type="ARBA" id="ARBA00022737"/>
    </source>
</evidence>
<dbReference type="GO" id="GO:0099402">
    <property type="term" value="P:plant organ development"/>
    <property type="evidence" value="ECO:0007669"/>
    <property type="project" value="UniProtKB-ARBA"/>
</dbReference>
<dbReference type="Proteomes" id="UP000236161">
    <property type="component" value="Unassembled WGS sequence"/>
</dbReference>
<evidence type="ECO:0000313" key="4">
    <source>
        <dbReference type="Proteomes" id="UP000236161"/>
    </source>
</evidence>
<dbReference type="Pfam" id="PF01535">
    <property type="entry name" value="PPR"/>
    <property type="match status" value="1"/>
</dbReference>
<feature type="repeat" description="PPR" evidence="2">
    <location>
        <begin position="372"/>
        <end position="406"/>
    </location>
</feature>
<dbReference type="GO" id="GO:0003723">
    <property type="term" value="F:RNA binding"/>
    <property type="evidence" value="ECO:0007669"/>
    <property type="project" value="InterPro"/>
</dbReference>
<evidence type="ECO:0000313" key="3">
    <source>
        <dbReference type="EMBL" id="PKA51646.1"/>
    </source>
</evidence>